<evidence type="ECO:0000313" key="2">
    <source>
        <dbReference type="Proteomes" id="UP001057452"/>
    </source>
</evidence>
<comment type="caution">
    <text evidence="1">The sequence shown here is derived from an EMBL/GenBank/DDBJ whole genome shotgun (WGS) entry which is preliminary data.</text>
</comment>
<protein>
    <submittedName>
        <fullName evidence="1">Uncharacterized protein</fullName>
    </submittedName>
</protein>
<proteinExistence type="predicted"/>
<dbReference type="EMBL" id="CM043787">
    <property type="protein sequence ID" value="KAI4830330.1"/>
    <property type="molecule type" value="Genomic_DNA"/>
</dbReference>
<sequence length="575" mass="65709">MTDILRLVSEMDGRTLSTLSLHSEKDINCIWGDVSAYIERHMALQKGVHLAGLGTFTFSQQKLDIGNKFTMIQKPIFLLAGKLVQSLGLKQTRPLAAATHLPVVQLNFAAVSQETPFSRDMVESCVRETLLLLFRLVASEKNIFLTFQGIGVLSFRNNKVRMKFNRDFINAMDGTGRLPLAFDNRPGSSVSLLSGGLSRLQMPQSANPVTMPIVCSPEPEKRAADKAQDQRNAGEVPQQGESKSHQPLQPAKMKAVSLPEELNPQPPMEATDKPTVSVTPRDVAHKLEDLGVTGNCFGHARAGQELCYLCMQQAQRNVPVYLREQQQEKLNEQREHAKQVATLNIQMSEKKEKNFCPLFPTSFVFPTRPFTPAPRIQQHRYMNELQGQIETRQQQEARDQQNRLLLEHLDQVQLVRDRKSTDPPECHADNSGFNRCDTATSNAEGRERAQKHFRINFSTATQRKKEELHNRQEQLQKEREVLKHNKMELILDHINRFEKRRDISKSLGDEWSRNAKLKHQRKEEDRRFLRSAGRLLVDKLAEYKCCCQCKRKTTNCGETNIWKDSHYLSGSQFMI</sequence>
<name>A0ACB9XT54_CHAAC</name>
<organism evidence="1 2">
    <name type="scientific">Chaenocephalus aceratus</name>
    <name type="common">Blackfin icefish</name>
    <name type="synonym">Chaenichthys aceratus</name>
    <dbReference type="NCBI Taxonomy" id="36190"/>
    <lineage>
        <taxon>Eukaryota</taxon>
        <taxon>Metazoa</taxon>
        <taxon>Chordata</taxon>
        <taxon>Craniata</taxon>
        <taxon>Vertebrata</taxon>
        <taxon>Euteleostomi</taxon>
        <taxon>Actinopterygii</taxon>
        <taxon>Neopterygii</taxon>
        <taxon>Teleostei</taxon>
        <taxon>Neoteleostei</taxon>
        <taxon>Acanthomorphata</taxon>
        <taxon>Eupercaria</taxon>
        <taxon>Perciformes</taxon>
        <taxon>Notothenioidei</taxon>
        <taxon>Channichthyidae</taxon>
        <taxon>Chaenocephalus</taxon>
    </lineage>
</organism>
<accession>A0ACB9XT54</accession>
<evidence type="ECO:0000313" key="1">
    <source>
        <dbReference type="EMBL" id="KAI4830330.1"/>
    </source>
</evidence>
<reference evidence="1" key="1">
    <citation type="submission" date="2022-05" db="EMBL/GenBank/DDBJ databases">
        <title>Chromosome-level genome of Chaenocephalus aceratus.</title>
        <authorList>
            <person name="Park H."/>
        </authorList>
    </citation>
    <scope>NUCLEOTIDE SEQUENCE</scope>
    <source>
        <strain evidence="1">KU_202001</strain>
    </source>
</reference>
<keyword evidence="2" id="KW-1185">Reference proteome</keyword>
<gene>
    <name evidence="1" type="ORF">KUCAC02_001969</name>
</gene>
<dbReference type="Proteomes" id="UP001057452">
    <property type="component" value="Chromosome 3"/>
</dbReference>